<dbReference type="PROSITE" id="PS50113">
    <property type="entry name" value="PAC"/>
    <property type="match status" value="1"/>
</dbReference>
<dbReference type="Pfam" id="PF00072">
    <property type="entry name" value="Response_reg"/>
    <property type="match status" value="1"/>
</dbReference>
<organism evidence="11 12">
    <name type="scientific">Asticcacaulis biprosthecium C19</name>
    <dbReference type="NCBI Taxonomy" id="715226"/>
    <lineage>
        <taxon>Bacteria</taxon>
        <taxon>Pseudomonadati</taxon>
        <taxon>Pseudomonadota</taxon>
        <taxon>Alphaproteobacteria</taxon>
        <taxon>Caulobacterales</taxon>
        <taxon>Caulobacteraceae</taxon>
        <taxon>Asticcacaulis</taxon>
    </lineage>
</organism>
<dbReference type="InterPro" id="IPR029016">
    <property type="entry name" value="GAF-like_dom_sf"/>
</dbReference>
<evidence type="ECO:0000256" key="1">
    <source>
        <dbReference type="ARBA" id="ARBA00000085"/>
    </source>
</evidence>
<dbReference type="CDD" id="cd16922">
    <property type="entry name" value="HATPase_EvgS-ArcB-TorS-like"/>
    <property type="match status" value="1"/>
</dbReference>
<feature type="domain" description="Histidine kinase" evidence="8">
    <location>
        <begin position="312"/>
        <end position="529"/>
    </location>
</feature>
<dbReference type="Pfam" id="PF08447">
    <property type="entry name" value="PAS_3"/>
    <property type="match status" value="1"/>
</dbReference>
<dbReference type="InterPro" id="IPR000700">
    <property type="entry name" value="PAS-assoc_C"/>
</dbReference>
<dbReference type="EMBL" id="GL883080">
    <property type="protein sequence ID" value="EGF89569.1"/>
    <property type="molecule type" value="Genomic_DNA"/>
</dbReference>
<dbReference type="Pfam" id="PF00512">
    <property type="entry name" value="HisKA"/>
    <property type="match status" value="1"/>
</dbReference>
<dbReference type="InterPro" id="IPR004358">
    <property type="entry name" value="Sig_transdc_His_kin-like_C"/>
</dbReference>
<evidence type="ECO:0000256" key="4">
    <source>
        <dbReference type="ARBA" id="ARBA00022679"/>
    </source>
</evidence>
<dbReference type="eggNOG" id="COG2203">
    <property type="taxonomic scope" value="Bacteria"/>
</dbReference>
<dbReference type="HOGENOM" id="CLU_000445_114_15_5"/>
<dbReference type="SUPFAM" id="SSF55781">
    <property type="entry name" value="GAF domain-like"/>
    <property type="match status" value="1"/>
</dbReference>
<dbReference type="PROSITE" id="PS50110">
    <property type="entry name" value="RESPONSE_REGULATORY"/>
    <property type="match status" value="1"/>
</dbReference>
<dbReference type="InterPro" id="IPR001610">
    <property type="entry name" value="PAC"/>
</dbReference>
<dbReference type="SMART" id="SM00065">
    <property type="entry name" value="GAF"/>
    <property type="match status" value="1"/>
</dbReference>
<dbReference type="SMART" id="SM00388">
    <property type="entry name" value="HisKA"/>
    <property type="match status" value="1"/>
</dbReference>
<dbReference type="Gene3D" id="1.10.287.130">
    <property type="match status" value="1"/>
</dbReference>
<gene>
    <name evidence="11" type="ORF">ABI_39860</name>
</gene>
<dbReference type="PROSITE" id="PS50109">
    <property type="entry name" value="HIS_KIN"/>
    <property type="match status" value="1"/>
</dbReference>
<dbReference type="InterPro" id="IPR003018">
    <property type="entry name" value="GAF"/>
</dbReference>
<evidence type="ECO:0000313" key="11">
    <source>
        <dbReference type="EMBL" id="EGF89569.1"/>
    </source>
</evidence>
<evidence type="ECO:0000256" key="3">
    <source>
        <dbReference type="ARBA" id="ARBA00022553"/>
    </source>
</evidence>
<keyword evidence="3 7" id="KW-0597">Phosphoprotein</keyword>
<name>F4QS49_9CAUL</name>
<dbReference type="NCBIfam" id="TIGR00229">
    <property type="entry name" value="sensory_box"/>
    <property type="match status" value="1"/>
</dbReference>
<dbReference type="PANTHER" id="PTHR43047">
    <property type="entry name" value="TWO-COMPONENT HISTIDINE PROTEIN KINASE"/>
    <property type="match status" value="1"/>
</dbReference>
<dbReference type="CDD" id="cd00082">
    <property type="entry name" value="HisKA"/>
    <property type="match status" value="1"/>
</dbReference>
<dbReference type="FunFam" id="3.30.565.10:FF:000010">
    <property type="entry name" value="Sensor histidine kinase RcsC"/>
    <property type="match status" value="1"/>
</dbReference>
<dbReference type="Pfam" id="PF02518">
    <property type="entry name" value="HATPase_c"/>
    <property type="match status" value="1"/>
</dbReference>
<dbReference type="PANTHER" id="PTHR43047:SF64">
    <property type="entry name" value="HISTIDINE KINASE CONTAINING CHEY-HOMOLOGOUS RECEIVER DOMAIN AND PAS DOMAIN-RELATED"/>
    <property type="match status" value="1"/>
</dbReference>
<dbReference type="InterPro" id="IPR035965">
    <property type="entry name" value="PAS-like_dom_sf"/>
</dbReference>
<dbReference type="InterPro" id="IPR003594">
    <property type="entry name" value="HATPase_dom"/>
</dbReference>
<dbReference type="CDD" id="cd00130">
    <property type="entry name" value="PAS"/>
    <property type="match status" value="1"/>
</dbReference>
<dbReference type="OrthoDB" id="9801651at2"/>
<feature type="modified residue" description="4-aspartylphosphate" evidence="7">
    <location>
        <position position="600"/>
    </location>
</feature>
<reference evidence="12" key="1">
    <citation type="submission" date="2011-03" db="EMBL/GenBank/DDBJ databases">
        <title>Draft genome sequence of Brevundimonas diminuta.</title>
        <authorList>
            <person name="Brown P.J.B."/>
            <person name="Buechlein A."/>
            <person name="Hemmerich C."/>
            <person name="Brun Y.V."/>
        </authorList>
    </citation>
    <scope>NUCLEOTIDE SEQUENCE [LARGE SCALE GENOMIC DNA]</scope>
    <source>
        <strain evidence="12">C19</strain>
    </source>
</reference>
<dbReference type="SMART" id="SM00448">
    <property type="entry name" value="REC"/>
    <property type="match status" value="1"/>
</dbReference>
<dbReference type="GO" id="GO:0000155">
    <property type="term" value="F:phosphorelay sensor kinase activity"/>
    <property type="evidence" value="ECO:0007669"/>
    <property type="project" value="InterPro"/>
</dbReference>
<dbReference type="eggNOG" id="COG2205">
    <property type="taxonomic scope" value="Bacteria"/>
</dbReference>
<accession>F4QS49</accession>
<evidence type="ECO:0000256" key="7">
    <source>
        <dbReference type="PROSITE-ProRule" id="PRU00169"/>
    </source>
</evidence>
<dbReference type="CDD" id="cd17546">
    <property type="entry name" value="REC_hyHK_CKI1_RcsC-like"/>
    <property type="match status" value="1"/>
</dbReference>
<dbReference type="SMART" id="SM00387">
    <property type="entry name" value="HATPase_c"/>
    <property type="match status" value="1"/>
</dbReference>
<dbReference type="InterPro" id="IPR005467">
    <property type="entry name" value="His_kinase_dom"/>
</dbReference>
<dbReference type="SUPFAM" id="SSF55785">
    <property type="entry name" value="PYP-like sensor domain (PAS domain)"/>
    <property type="match status" value="1"/>
</dbReference>
<dbReference type="AlphaFoldDB" id="F4QS49"/>
<dbReference type="InterPro" id="IPR036097">
    <property type="entry name" value="HisK_dim/P_sf"/>
</dbReference>
<evidence type="ECO:0000259" key="9">
    <source>
        <dbReference type="PROSITE" id="PS50110"/>
    </source>
</evidence>
<evidence type="ECO:0000256" key="2">
    <source>
        <dbReference type="ARBA" id="ARBA00012438"/>
    </source>
</evidence>
<feature type="domain" description="PAC" evidence="10">
    <location>
        <begin position="242"/>
        <end position="294"/>
    </location>
</feature>
<keyword evidence="12" id="KW-1185">Reference proteome</keyword>
<dbReference type="SUPFAM" id="SSF47384">
    <property type="entry name" value="Homodimeric domain of signal transducing histidine kinase"/>
    <property type="match status" value="1"/>
</dbReference>
<dbReference type="SUPFAM" id="SSF52172">
    <property type="entry name" value="CheY-like"/>
    <property type="match status" value="1"/>
</dbReference>
<dbReference type="InterPro" id="IPR003661">
    <property type="entry name" value="HisK_dim/P_dom"/>
</dbReference>
<feature type="domain" description="Response regulatory" evidence="9">
    <location>
        <begin position="551"/>
        <end position="668"/>
    </location>
</feature>
<dbReference type="Gene3D" id="2.10.70.100">
    <property type="match status" value="1"/>
</dbReference>
<evidence type="ECO:0000259" key="10">
    <source>
        <dbReference type="PROSITE" id="PS50113"/>
    </source>
</evidence>
<evidence type="ECO:0000313" key="12">
    <source>
        <dbReference type="Proteomes" id="UP000006512"/>
    </source>
</evidence>
<dbReference type="InterPro" id="IPR001789">
    <property type="entry name" value="Sig_transdc_resp-reg_receiver"/>
</dbReference>
<protein>
    <recommendedName>
        <fullName evidence="2">histidine kinase</fullName>
        <ecNumber evidence="2">2.7.13.3</ecNumber>
    </recommendedName>
</protein>
<dbReference type="SMART" id="SM00086">
    <property type="entry name" value="PAC"/>
    <property type="match status" value="1"/>
</dbReference>
<comment type="catalytic activity">
    <reaction evidence="1">
        <text>ATP + protein L-histidine = ADP + protein N-phospho-L-histidine.</text>
        <dbReference type="EC" id="2.7.13.3"/>
    </reaction>
</comment>
<keyword evidence="4" id="KW-0808">Transferase</keyword>
<sequence length="680" mass="75853">MSTDGHIDRNDLLDTEPEGGLDGLTALAADIFDSPIALVALKDGERHVFKARHGIPMDSIPREISFCDYTLRSQSVLVVEDTLDDERFRDNPFVLDEPYVRFYAGAPIFVDGDAVGTISVIDVHPRRDFDAIEQRRLKKLAATAASILSLRRDSLARKVAIRQLQETQNKLELMEEVAGVGYWHIDVKKQDAFWSRGVYAIHGLDRESFAPDLTNAIDLFHADDRDDVRRCVVDAMQNGADLHFECRLVRGDGEERIVYARGGVERDDEGQPEFIFGILEDITDQSRYEETLRTAKRDAEAHQQAKSDFLSNMSHEIRTPLTTILGYANLLKGVGDLPKDARHYIGRINKAGEALLSLITDVLDFSKLEAGQVTLDPQPTDLRQLAGDVVDQFMAMTDTRNITIGFDYDDASPVWLEIDDVRIRQVLYNLIGNACKFTHDGYVAVTLAVSDGQLRVKVKDSGPGLTPEQRSRLFTRFNQVDNSINRKYGGSGLGLSICHEIVKLMQGRIGVESEAGQGSTFWFEIPVVPTEAPAPVVTILDQRPIFLEDRKVLIVDDHPVNRELIRLLLKDYGLDIFEACDGAEALEMCSTTRFDLIFMDIQMPVLDGITATRMLCERGGDNQPGAIVALSAATQTKLLSDTRGHGFDHVLHKPIDLPQFYATLHRCLENTDGTPIVLAC</sequence>
<dbReference type="InterPro" id="IPR036890">
    <property type="entry name" value="HATPase_C_sf"/>
</dbReference>
<keyword evidence="6" id="KW-0902">Two-component regulatory system</keyword>
<dbReference type="EC" id="2.7.13.3" evidence="2"/>
<dbReference type="PRINTS" id="PR00344">
    <property type="entry name" value="BCTRLSENSOR"/>
</dbReference>
<evidence type="ECO:0000256" key="6">
    <source>
        <dbReference type="ARBA" id="ARBA00023012"/>
    </source>
</evidence>
<keyword evidence="5" id="KW-0418">Kinase</keyword>
<evidence type="ECO:0000259" key="8">
    <source>
        <dbReference type="PROSITE" id="PS50109"/>
    </source>
</evidence>
<dbReference type="InterPro" id="IPR011006">
    <property type="entry name" value="CheY-like_superfamily"/>
</dbReference>
<dbReference type="InterPro" id="IPR013655">
    <property type="entry name" value="PAS_fold_3"/>
</dbReference>
<dbReference type="Gene3D" id="3.30.450.40">
    <property type="match status" value="1"/>
</dbReference>
<dbReference type="Gene3D" id="3.30.450.20">
    <property type="entry name" value="PAS domain"/>
    <property type="match status" value="1"/>
</dbReference>
<dbReference type="Pfam" id="PF01590">
    <property type="entry name" value="GAF"/>
    <property type="match status" value="1"/>
</dbReference>
<evidence type="ECO:0000256" key="5">
    <source>
        <dbReference type="ARBA" id="ARBA00022777"/>
    </source>
</evidence>
<dbReference type="Gene3D" id="3.40.50.2300">
    <property type="match status" value="1"/>
</dbReference>
<dbReference type="SUPFAM" id="SSF55874">
    <property type="entry name" value="ATPase domain of HSP90 chaperone/DNA topoisomerase II/histidine kinase"/>
    <property type="match status" value="1"/>
</dbReference>
<dbReference type="Gene3D" id="3.30.565.10">
    <property type="entry name" value="Histidine kinase-like ATPase, C-terminal domain"/>
    <property type="match status" value="1"/>
</dbReference>
<dbReference type="Proteomes" id="UP000006512">
    <property type="component" value="Unassembled WGS sequence"/>
</dbReference>
<dbReference type="InterPro" id="IPR000014">
    <property type="entry name" value="PAS"/>
</dbReference>
<proteinExistence type="predicted"/>
<dbReference type="RefSeq" id="WP_006274764.1">
    <property type="nucleotide sequence ID" value="NZ_GL883080.1"/>
</dbReference>
<dbReference type="STRING" id="715226.ABI_39860"/>